<dbReference type="EMBL" id="CAJNOQ010000269">
    <property type="protein sequence ID" value="CAF0780185.1"/>
    <property type="molecule type" value="Genomic_DNA"/>
</dbReference>
<evidence type="ECO:0000313" key="8">
    <source>
        <dbReference type="Proteomes" id="UP000663829"/>
    </source>
</evidence>
<evidence type="ECO:0000259" key="2">
    <source>
        <dbReference type="Pfam" id="PF14727"/>
    </source>
</evidence>
<feature type="compositionally biased region" description="Basic and acidic residues" evidence="1">
    <location>
        <begin position="770"/>
        <end position="780"/>
    </location>
</feature>
<proteinExistence type="predicted"/>
<dbReference type="OrthoDB" id="10262646at2759"/>
<accession>A0A813RF31</accession>
<keyword evidence="8" id="KW-1185">Reference proteome</keyword>
<dbReference type="Proteomes" id="UP000663829">
    <property type="component" value="Unassembled WGS sequence"/>
</dbReference>
<evidence type="ECO:0000259" key="5">
    <source>
        <dbReference type="Pfam" id="PF23339"/>
    </source>
</evidence>
<dbReference type="InterPro" id="IPR028074">
    <property type="entry name" value="PHTB1_GAE_dom"/>
</dbReference>
<protein>
    <recommendedName>
        <fullName evidence="9">PTHB1</fullName>
    </recommendedName>
</protein>
<evidence type="ECO:0000313" key="6">
    <source>
        <dbReference type="EMBL" id="CAF0780185.1"/>
    </source>
</evidence>
<evidence type="ECO:0000259" key="3">
    <source>
        <dbReference type="Pfam" id="PF14728"/>
    </source>
</evidence>
<dbReference type="Pfam" id="PF14727">
    <property type="entry name" value="PHTB1_N"/>
    <property type="match status" value="1"/>
</dbReference>
<dbReference type="AlphaFoldDB" id="A0A813RF31"/>
<evidence type="ECO:0000259" key="4">
    <source>
        <dbReference type="Pfam" id="PF23338"/>
    </source>
</evidence>
<evidence type="ECO:0000256" key="1">
    <source>
        <dbReference type="SAM" id="MobiDB-lite"/>
    </source>
</evidence>
<feature type="domain" description="PTHB1 GAE" evidence="3">
    <location>
        <begin position="426"/>
        <end position="502"/>
    </location>
</feature>
<evidence type="ECO:0008006" key="9">
    <source>
        <dbReference type="Google" id="ProtNLM"/>
    </source>
</evidence>
<gene>
    <name evidence="6" type="ORF">GPM918_LOCUS2419</name>
    <name evidence="7" type="ORF">SRO942_LOCUS2419</name>
</gene>
<comment type="caution">
    <text evidence="6">The sequence shown here is derived from an EMBL/GenBank/DDBJ whole genome shotgun (WGS) entry which is preliminary data.</text>
</comment>
<dbReference type="Proteomes" id="UP000681722">
    <property type="component" value="Unassembled WGS sequence"/>
</dbReference>
<feature type="domain" description="PTHB1 C-terminal helix bundle" evidence="5">
    <location>
        <begin position="675"/>
        <end position="755"/>
    </location>
</feature>
<feature type="domain" description="PTHB1 hairpin" evidence="4">
    <location>
        <begin position="570"/>
        <end position="671"/>
    </location>
</feature>
<dbReference type="InterPro" id="IPR055363">
    <property type="entry name" value="PTHB1_hp_dom"/>
</dbReference>
<dbReference type="GO" id="GO:0060271">
    <property type="term" value="P:cilium assembly"/>
    <property type="evidence" value="ECO:0007669"/>
    <property type="project" value="TreeGrafter"/>
</dbReference>
<reference evidence="6" key="1">
    <citation type="submission" date="2021-02" db="EMBL/GenBank/DDBJ databases">
        <authorList>
            <person name="Nowell W R."/>
        </authorList>
    </citation>
    <scope>NUCLEOTIDE SEQUENCE</scope>
</reference>
<evidence type="ECO:0000313" key="7">
    <source>
        <dbReference type="EMBL" id="CAF3563280.1"/>
    </source>
</evidence>
<organism evidence="6 8">
    <name type="scientific">Didymodactylos carnosus</name>
    <dbReference type="NCBI Taxonomy" id="1234261"/>
    <lineage>
        <taxon>Eukaryota</taxon>
        <taxon>Metazoa</taxon>
        <taxon>Spiralia</taxon>
        <taxon>Gnathifera</taxon>
        <taxon>Rotifera</taxon>
        <taxon>Eurotatoria</taxon>
        <taxon>Bdelloidea</taxon>
        <taxon>Philodinida</taxon>
        <taxon>Philodinidae</taxon>
        <taxon>Didymodactylos</taxon>
    </lineage>
</organism>
<dbReference type="InterPro" id="IPR028073">
    <property type="entry name" value="PHTB1_N_dom"/>
</dbReference>
<feature type="domain" description="PTHB1 N-terminal" evidence="2">
    <location>
        <begin position="1"/>
        <end position="353"/>
    </location>
</feature>
<name>A0A813RF31_9BILA</name>
<dbReference type="Pfam" id="PF23338">
    <property type="entry name" value="PTHB1_hp"/>
    <property type="match status" value="1"/>
</dbReference>
<dbReference type="PANTHER" id="PTHR20991">
    <property type="entry name" value="PARATHYROID HORMONE-RESPONSIVE B1 GENE"/>
    <property type="match status" value="1"/>
</dbReference>
<dbReference type="GO" id="GO:0034464">
    <property type="term" value="C:BBSome"/>
    <property type="evidence" value="ECO:0007669"/>
    <property type="project" value="InterPro"/>
</dbReference>
<dbReference type="EMBL" id="CAJOBC010000269">
    <property type="protein sequence ID" value="CAF3563280.1"/>
    <property type="molecule type" value="Genomic_DNA"/>
</dbReference>
<dbReference type="Pfam" id="PF14728">
    <property type="entry name" value="PTHB1_GAE"/>
    <property type="match status" value="1"/>
</dbReference>
<feature type="region of interest" description="Disordered" evidence="1">
    <location>
        <begin position="763"/>
        <end position="826"/>
    </location>
</feature>
<dbReference type="Pfam" id="PF23339">
    <property type="entry name" value="PTHB1_CtH"/>
    <property type="match status" value="1"/>
</dbReference>
<dbReference type="GO" id="GO:0016020">
    <property type="term" value="C:membrane"/>
    <property type="evidence" value="ECO:0007669"/>
    <property type="project" value="TreeGrafter"/>
</dbReference>
<sequence>MSLFKAREWWSCKAGTDETYDYGCIKVGIFNEDTNSKIVVGSHSGVLRIYNPIHRDELSDKSITNYASDLLLEKSLNSSIIQVEIGKFVSTSTLDHIAILFSQKLSVFQLTEQSGVTEHGRQYELELNYEHNLNRPAFNMCKGQFGGGKSKRDDAREYICVQSVDGVLFVFEFERNSMVKSIPGCYLAGPICYLPRYQTLAISSDQGDKRDLEASGTTSSRRVLPEWSFNIGESALSIKISKTKNAYSILCLGERNLFCLNDHGQLLFMKKFEYNPSTFITYETDQNNDGIRYIIGTHSRTLFINHDSNIKWAAHVEQVPVQLEICTIQGIRGMICSLSEFGDVQCYYLGTDPVSTTMPLTSSSRIDVSDAEQGLMKLQKEIKLAMNDPSLVVKRKSNAKMTISVEMPSEKNSFSMADEIQFQDSDPVPSLTVKVQLRSSEAVQNVLLNIHCHTPICAKPNEIRFGSMGISPVQTEVTFWMKDDLTPTSLDVTLTVTFNTSDKLSENGQNNLISGRYFGTGGNVSVMASKSSQKYRFQSDSLANIWLFSQFLIERLSSTNSSIEFEYGEPLPYSDYFEIIDRHYELRIECEKINEMIDVCSKQFRAIQKRLLNKFKDKTPTLLDNLDVLLENTHHQIVALADHYEQIHLELHNCSHQLSCATKLINLLLKISVNMSNDDERLLNSILTPIVNDDNEQGWEEYVDASLTFALRTMLSRSSTKGDLIPASSATFNNSTLNIDVTKLKKRIQMFCDRLEKGASLTSNSSSVTFEEKNHDDHQVPKKKNIINGVKPVVQHRDVPSYDNNDQMENKLLPMNEQHSDYDDET</sequence>
<dbReference type="InterPro" id="IPR026511">
    <property type="entry name" value="PTHB1"/>
</dbReference>
<dbReference type="PANTHER" id="PTHR20991:SF0">
    <property type="entry name" value="PROTEIN PTHB1"/>
    <property type="match status" value="1"/>
</dbReference>
<dbReference type="InterPro" id="IPR055364">
    <property type="entry name" value="PTHB1_CtH_dom"/>
</dbReference>